<organism evidence="3 4">
    <name type="scientific">Pseudonocardia asaccharolytica DSM 44247 = NBRC 16224</name>
    <dbReference type="NCBI Taxonomy" id="1123024"/>
    <lineage>
        <taxon>Bacteria</taxon>
        <taxon>Bacillati</taxon>
        <taxon>Actinomycetota</taxon>
        <taxon>Actinomycetes</taxon>
        <taxon>Pseudonocardiales</taxon>
        <taxon>Pseudonocardiaceae</taxon>
        <taxon>Pseudonocardia</taxon>
    </lineage>
</organism>
<dbReference type="OrthoDB" id="3822538at2"/>
<dbReference type="Proteomes" id="UP000321328">
    <property type="component" value="Unassembled WGS sequence"/>
</dbReference>
<dbReference type="Pfam" id="PF01569">
    <property type="entry name" value="PAP2"/>
    <property type="match status" value="1"/>
</dbReference>
<feature type="transmembrane region" description="Helical" evidence="1">
    <location>
        <begin position="141"/>
        <end position="159"/>
    </location>
</feature>
<feature type="domain" description="Phosphatidic acid phosphatase type 2/haloperoxidase" evidence="2">
    <location>
        <begin position="108"/>
        <end position="189"/>
    </location>
</feature>
<proteinExistence type="predicted"/>
<keyword evidence="1" id="KW-1133">Transmembrane helix</keyword>
<evidence type="ECO:0000313" key="3">
    <source>
        <dbReference type="EMBL" id="GEL20816.1"/>
    </source>
</evidence>
<keyword evidence="4" id="KW-1185">Reference proteome</keyword>
<comment type="caution">
    <text evidence="3">The sequence shown here is derived from an EMBL/GenBank/DDBJ whole genome shotgun (WGS) entry which is preliminary data.</text>
</comment>
<dbReference type="STRING" id="1123024.GCA_000423625_04835"/>
<evidence type="ECO:0000259" key="2">
    <source>
        <dbReference type="Pfam" id="PF01569"/>
    </source>
</evidence>
<protein>
    <recommendedName>
        <fullName evidence="2">Phosphatidic acid phosphatase type 2/haloperoxidase domain-containing protein</fullName>
    </recommendedName>
</protein>
<feature type="transmembrane region" description="Helical" evidence="1">
    <location>
        <begin position="116"/>
        <end position="134"/>
    </location>
</feature>
<sequence length="199" mass="19819">MAIVAGLAGLAVAVLAARYAGSDTAGALDRRLRSDVTSLLGRPSSGALVVDLFGEPMVVAVLVGVLAALCLALRRRALAAVAVVGPILTGAATTALKPVIGRTIHDGHLAYPSGHTAAVTALALVGMLLVVGLIRGGRAIGLLLVLGGAGVAGAAMAWAQIVLDAHYPTDTVGGFAMAMAVVPATALLVDRFAPPITHR</sequence>
<dbReference type="InterPro" id="IPR000326">
    <property type="entry name" value="PAP2/HPO"/>
</dbReference>
<keyword evidence="1" id="KW-0472">Membrane</keyword>
<keyword evidence="1" id="KW-0812">Transmembrane</keyword>
<evidence type="ECO:0000313" key="4">
    <source>
        <dbReference type="Proteomes" id="UP000321328"/>
    </source>
</evidence>
<name>A0A511D7Q6_9PSEU</name>
<feature type="transmembrane region" description="Helical" evidence="1">
    <location>
        <begin position="77"/>
        <end position="96"/>
    </location>
</feature>
<dbReference type="EMBL" id="BJVI01000095">
    <property type="protein sequence ID" value="GEL20816.1"/>
    <property type="molecule type" value="Genomic_DNA"/>
</dbReference>
<evidence type="ECO:0000256" key="1">
    <source>
        <dbReference type="SAM" id="Phobius"/>
    </source>
</evidence>
<feature type="transmembrane region" description="Helical" evidence="1">
    <location>
        <begin position="171"/>
        <end position="189"/>
    </location>
</feature>
<dbReference type="AlphaFoldDB" id="A0A511D7Q6"/>
<gene>
    <name evidence="3" type="ORF">PA7_46530</name>
</gene>
<accession>A0A511D7Q6</accession>
<reference evidence="3 4" key="1">
    <citation type="submission" date="2019-07" db="EMBL/GenBank/DDBJ databases">
        <title>Whole genome shotgun sequence of Pseudonocardia asaccharolytica NBRC 16224.</title>
        <authorList>
            <person name="Hosoyama A."/>
            <person name="Uohara A."/>
            <person name="Ohji S."/>
            <person name="Ichikawa N."/>
        </authorList>
    </citation>
    <scope>NUCLEOTIDE SEQUENCE [LARGE SCALE GENOMIC DNA]</scope>
    <source>
        <strain evidence="3 4">NBRC 16224</strain>
    </source>
</reference>
<dbReference type="Gene3D" id="1.20.144.10">
    <property type="entry name" value="Phosphatidic acid phosphatase type 2/haloperoxidase"/>
    <property type="match status" value="1"/>
</dbReference>
<dbReference type="InterPro" id="IPR036938">
    <property type="entry name" value="PAP2/HPO_sf"/>
</dbReference>
<dbReference type="SUPFAM" id="SSF48317">
    <property type="entry name" value="Acid phosphatase/Vanadium-dependent haloperoxidase"/>
    <property type="match status" value="1"/>
</dbReference>
<feature type="transmembrane region" description="Helical" evidence="1">
    <location>
        <begin position="46"/>
        <end position="70"/>
    </location>
</feature>